<reference evidence="1 2" key="1">
    <citation type="submission" date="2019-09" db="EMBL/GenBank/DDBJ databases">
        <title>Phylogeny of genus Pseudoclavibacter and closely related genus.</title>
        <authorList>
            <person name="Li Y."/>
        </authorList>
    </citation>
    <scope>NUCLEOTIDE SEQUENCE [LARGE SCALE GENOMIC DNA]</scope>
    <source>
        <strain evidence="1 2">THG-MD12</strain>
    </source>
</reference>
<dbReference type="OrthoDB" id="5188280at2"/>
<sequence length="209" mass="22560">MTERHHRPVRVPSQAFEALIGADDPAAVSRVAHDTARALLQRARGEGDQAVVARLVAYADEHGIDEIAELWAGASSRSLPGALWRLYLLRQAVRANPAETSYLFRRGYEVDRSISSVVAGAATPTGPEEVVALADVILHGAFSGDFALALERAAAFCRVMSQGATSLAKDEEGPAPARARQSTRRAIRYLEMGDDLHASAGMWRLDTLD</sequence>
<dbReference type="RefSeq" id="WP_151422504.1">
    <property type="nucleotide sequence ID" value="NZ_CANKVH010000007.1"/>
</dbReference>
<proteinExistence type="predicted"/>
<keyword evidence="2" id="KW-1185">Reference proteome</keyword>
<dbReference type="Proteomes" id="UP000490386">
    <property type="component" value="Unassembled WGS sequence"/>
</dbReference>
<gene>
    <name evidence="1" type="ORF">F8O03_03640</name>
</gene>
<organism evidence="1 2">
    <name type="scientific">Pseudoclavibacter terrae</name>
    <dbReference type="NCBI Taxonomy" id="1530195"/>
    <lineage>
        <taxon>Bacteria</taxon>
        <taxon>Bacillati</taxon>
        <taxon>Actinomycetota</taxon>
        <taxon>Actinomycetes</taxon>
        <taxon>Micrococcales</taxon>
        <taxon>Microbacteriaceae</taxon>
        <taxon>Pseudoclavibacter</taxon>
    </lineage>
</organism>
<protein>
    <submittedName>
        <fullName evidence="1">DNA-directed RNA polymerase subunit beta</fullName>
    </submittedName>
</protein>
<dbReference type="GO" id="GO:0000428">
    <property type="term" value="C:DNA-directed RNA polymerase complex"/>
    <property type="evidence" value="ECO:0007669"/>
    <property type="project" value="UniProtKB-KW"/>
</dbReference>
<evidence type="ECO:0000313" key="1">
    <source>
        <dbReference type="EMBL" id="KAB1639439.1"/>
    </source>
</evidence>
<comment type="caution">
    <text evidence="1">The sequence shown here is derived from an EMBL/GenBank/DDBJ whole genome shotgun (WGS) entry which is preliminary data.</text>
</comment>
<keyword evidence="1" id="KW-0240">DNA-directed RNA polymerase</keyword>
<name>A0A7J5B5I7_9MICO</name>
<dbReference type="AlphaFoldDB" id="A0A7J5B5I7"/>
<keyword evidence="1" id="KW-0804">Transcription</keyword>
<dbReference type="EMBL" id="WBJX01000001">
    <property type="protein sequence ID" value="KAB1639439.1"/>
    <property type="molecule type" value="Genomic_DNA"/>
</dbReference>
<accession>A0A7J5B5I7</accession>
<evidence type="ECO:0000313" key="2">
    <source>
        <dbReference type="Proteomes" id="UP000490386"/>
    </source>
</evidence>